<evidence type="ECO:0000256" key="4">
    <source>
        <dbReference type="SAM" id="MobiDB-lite"/>
    </source>
</evidence>
<dbReference type="Proteomes" id="UP000323671">
    <property type="component" value="Chromosome"/>
</dbReference>
<dbReference type="RefSeq" id="WP_187775297.1">
    <property type="nucleotide sequence ID" value="NZ_CP022579.1"/>
</dbReference>
<feature type="coiled-coil region" evidence="3">
    <location>
        <begin position="176"/>
        <end position="203"/>
    </location>
</feature>
<reference evidence="7 8" key="1">
    <citation type="submission" date="2017-07" db="EMBL/GenBank/DDBJ databases">
        <title>Complete genome sequence of Oryzomicrobium terrae TPP412.</title>
        <authorList>
            <person name="Chiu L.-W."/>
            <person name="Lo K.-J."/>
            <person name="Tsai Y.-M."/>
            <person name="Lin S.-S."/>
            <person name="Kuo C.-H."/>
            <person name="Liu C.-T."/>
        </authorList>
    </citation>
    <scope>NUCLEOTIDE SEQUENCE [LARGE SCALE GENOMIC DNA]</scope>
    <source>
        <strain evidence="7 8">TPP412</strain>
    </source>
</reference>
<dbReference type="Gene3D" id="1.10.287.470">
    <property type="entry name" value="Helix hairpin bin"/>
    <property type="match status" value="1"/>
</dbReference>
<dbReference type="Gene3D" id="2.40.30.170">
    <property type="match status" value="1"/>
</dbReference>
<evidence type="ECO:0000313" key="7">
    <source>
        <dbReference type="EMBL" id="QEL64256.1"/>
    </source>
</evidence>
<evidence type="ECO:0000256" key="5">
    <source>
        <dbReference type="SAM" id="Phobius"/>
    </source>
</evidence>
<keyword evidence="5" id="KW-0812">Transmembrane</keyword>
<dbReference type="InterPro" id="IPR058792">
    <property type="entry name" value="Beta-barrel_RND_2"/>
</dbReference>
<dbReference type="FunFam" id="2.40.30.170:FF:000010">
    <property type="entry name" value="Efflux RND transporter periplasmic adaptor subunit"/>
    <property type="match status" value="1"/>
</dbReference>
<dbReference type="Pfam" id="PF25954">
    <property type="entry name" value="Beta-barrel_RND_2"/>
    <property type="match status" value="1"/>
</dbReference>
<dbReference type="PANTHER" id="PTHR30097">
    <property type="entry name" value="CATION EFFLUX SYSTEM PROTEIN CUSB"/>
    <property type="match status" value="1"/>
</dbReference>
<name>A0A5C1E5Q3_9RHOO</name>
<dbReference type="KEGG" id="otr:OTERR_07800"/>
<dbReference type="NCBIfam" id="TIGR01730">
    <property type="entry name" value="RND_mfp"/>
    <property type="match status" value="1"/>
</dbReference>
<evidence type="ECO:0000256" key="3">
    <source>
        <dbReference type="SAM" id="Coils"/>
    </source>
</evidence>
<protein>
    <submittedName>
        <fullName evidence="7">Membrane fusion protein, cobalt-zinc-cadmium efflux system</fullName>
    </submittedName>
</protein>
<keyword evidence="8" id="KW-1185">Reference proteome</keyword>
<evidence type="ECO:0000313" key="8">
    <source>
        <dbReference type="Proteomes" id="UP000323671"/>
    </source>
</evidence>
<dbReference type="AlphaFoldDB" id="A0A5C1E5Q3"/>
<feature type="transmembrane region" description="Helical" evidence="5">
    <location>
        <begin position="29"/>
        <end position="47"/>
    </location>
</feature>
<evidence type="ECO:0000256" key="1">
    <source>
        <dbReference type="ARBA" id="ARBA00009477"/>
    </source>
</evidence>
<dbReference type="EMBL" id="CP022579">
    <property type="protein sequence ID" value="QEL64256.1"/>
    <property type="molecule type" value="Genomic_DNA"/>
</dbReference>
<keyword evidence="3" id="KW-0175">Coiled coil</keyword>
<evidence type="ECO:0000259" key="6">
    <source>
        <dbReference type="Pfam" id="PF25954"/>
    </source>
</evidence>
<dbReference type="Gene3D" id="2.40.420.20">
    <property type="match status" value="1"/>
</dbReference>
<keyword evidence="5" id="KW-0472">Membrane</keyword>
<proteinExistence type="inferred from homology"/>
<evidence type="ECO:0000256" key="2">
    <source>
        <dbReference type="ARBA" id="ARBA00022448"/>
    </source>
</evidence>
<dbReference type="SUPFAM" id="SSF111369">
    <property type="entry name" value="HlyD-like secretion proteins"/>
    <property type="match status" value="1"/>
</dbReference>
<feature type="domain" description="CusB-like beta-barrel" evidence="6">
    <location>
        <begin position="255"/>
        <end position="326"/>
    </location>
</feature>
<dbReference type="InterPro" id="IPR051909">
    <property type="entry name" value="MFP_Cation_Efflux"/>
</dbReference>
<keyword evidence="2" id="KW-0813">Transport</keyword>
<accession>A0A5C1E5Q3</accession>
<feature type="region of interest" description="Disordered" evidence="4">
    <location>
        <begin position="1"/>
        <end position="20"/>
    </location>
</feature>
<keyword evidence="5" id="KW-1133">Transmembrane helix</keyword>
<gene>
    <name evidence="7" type="primary">czcB</name>
    <name evidence="7" type="ORF">OTERR_07800</name>
</gene>
<dbReference type="GO" id="GO:0022857">
    <property type="term" value="F:transmembrane transporter activity"/>
    <property type="evidence" value="ECO:0007669"/>
    <property type="project" value="InterPro"/>
</dbReference>
<dbReference type="GO" id="GO:0016020">
    <property type="term" value="C:membrane"/>
    <property type="evidence" value="ECO:0007669"/>
    <property type="project" value="InterPro"/>
</dbReference>
<sequence length="403" mass="42965">MDSKDQRSQSGDAATSPPAARRAAPARRLWLLGGALVLVAGGLGVWWNSHGGNAAPQPVAAPVPQPSAEGHRTLTFPPGAPQLSYLRIEPVKAEPVPLIEPIPGRLTYDDDVTARVFAPVALRIVQPLAQVGDKVAVGAPLARVDVPDVADLTRAQADLRAKTAAFERSKDLYAAEVLAKKDLEAAENDYRAAEAEAARAGTRLRWLGSTAKNGGGQALQSPRAGVITERRVSPGLEARPDSTDPLYVVSDPTRLWALADLPEKDLAKVHAGEEVVLLVDAWPNEHFTGKVTAVADVLDPQTRRVQVRLSVPNPERKLKPEMFVRVVPSHSDQVLPRVPNTALVTEGLATYLFVETAPGAIERREVQLAFRGVEFSSVAKGLSAGERVVTVGAVLLNAELAGH</sequence>
<organism evidence="7 8">
    <name type="scientific">Oryzomicrobium terrae</name>
    <dbReference type="NCBI Taxonomy" id="1735038"/>
    <lineage>
        <taxon>Bacteria</taxon>
        <taxon>Pseudomonadati</taxon>
        <taxon>Pseudomonadota</taxon>
        <taxon>Betaproteobacteria</taxon>
        <taxon>Rhodocyclales</taxon>
        <taxon>Rhodocyclaceae</taxon>
        <taxon>Oryzomicrobium</taxon>
    </lineage>
</organism>
<comment type="similarity">
    <text evidence="1">Belongs to the membrane fusion protein (MFP) (TC 8.A.1) family.</text>
</comment>
<dbReference type="InterPro" id="IPR006143">
    <property type="entry name" value="RND_pump_MFP"/>
</dbReference>